<dbReference type="GO" id="GO:0050660">
    <property type="term" value="F:flavin adenine dinucleotide binding"/>
    <property type="evidence" value="ECO:0007669"/>
    <property type="project" value="InterPro"/>
</dbReference>
<reference evidence="12" key="1">
    <citation type="submission" date="2018-10" db="EMBL/GenBank/DDBJ databases">
        <authorList>
            <person name="Hariharan J."/>
            <person name="Choudoir M.J."/>
            <person name="Diebold P."/>
            <person name="Panke-Buisse K."/>
            <person name="Campbell A.N."/>
            <person name="Buckley D.H."/>
        </authorList>
    </citation>
    <scope>NUCLEOTIDE SEQUENCE</scope>
    <source>
        <strain evidence="12">Gb1</strain>
    </source>
</reference>
<comment type="cofactor">
    <cofactor evidence="1 7">
        <name>FAD</name>
        <dbReference type="ChEBI" id="CHEBI:57692"/>
    </cofactor>
</comment>
<dbReference type="AlphaFoldDB" id="A0A652KPW2"/>
<evidence type="ECO:0000256" key="6">
    <source>
        <dbReference type="ARBA" id="ARBA00023002"/>
    </source>
</evidence>
<dbReference type="InterPro" id="IPR037069">
    <property type="entry name" value="AcylCoA_DH/ox_N_sf"/>
</dbReference>
<dbReference type="GO" id="GO:0004361">
    <property type="term" value="F:glutaryl-CoA dehydrogenase activity"/>
    <property type="evidence" value="ECO:0007669"/>
    <property type="project" value="TreeGrafter"/>
</dbReference>
<dbReference type="RefSeq" id="WP_124279512.1">
    <property type="nucleotide sequence ID" value="NZ_RDBM01000037.1"/>
</dbReference>
<dbReference type="FunFam" id="1.10.540.10:FF:000026">
    <property type="entry name" value="Acyl-CoA dehydrogenase medium chain"/>
    <property type="match status" value="1"/>
</dbReference>
<evidence type="ECO:0000256" key="3">
    <source>
        <dbReference type="ARBA" id="ARBA00022630"/>
    </source>
</evidence>
<gene>
    <name evidence="12" type="ORF">EAO74_32425</name>
</gene>
<dbReference type="EMBL" id="RDBM01000037">
    <property type="protein sequence ID" value="TXS25048.1"/>
    <property type="molecule type" value="Genomic_DNA"/>
</dbReference>
<dbReference type="GO" id="GO:0000062">
    <property type="term" value="F:fatty-acyl-CoA binding"/>
    <property type="evidence" value="ECO:0007669"/>
    <property type="project" value="TreeGrafter"/>
</dbReference>
<dbReference type="InterPro" id="IPR006091">
    <property type="entry name" value="Acyl-CoA_Oxase/DH_mid-dom"/>
</dbReference>
<keyword evidence="6 7" id="KW-0560">Oxidoreductase</keyword>
<protein>
    <submittedName>
        <fullName evidence="12">Acyl-CoA dehydrogenase</fullName>
    </submittedName>
</protein>
<name>A0A652KPW2_9ACTN</name>
<keyword evidence="5" id="KW-0809">Transit peptide</keyword>
<dbReference type="InterPro" id="IPR036250">
    <property type="entry name" value="AcylCo_DH-like_C"/>
</dbReference>
<evidence type="ECO:0000256" key="4">
    <source>
        <dbReference type="ARBA" id="ARBA00022827"/>
    </source>
</evidence>
<evidence type="ECO:0000259" key="9">
    <source>
        <dbReference type="Pfam" id="PF00441"/>
    </source>
</evidence>
<dbReference type="InterPro" id="IPR046373">
    <property type="entry name" value="Acyl-CoA_Oxase/DH_mid-dom_sf"/>
</dbReference>
<dbReference type="GO" id="GO:0033539">
    <property type="term" value="P:fatty acid beta-oxidation using acyl-CoA dehydrogenase"/>
    <property type="evidence" value="ECO:0007669"/>
    <property type="project" value="TreeGrafter"/>
</dbReference>
<evidence type="ECO:0000256" key="8">
    <source>
        <dbReference type="SAM" id="MobiDB-lite"/>
    </source>
</evidence>
<dbReference type="Gene3D" id="2.40.110.10">
    <property type="entry name" value="Butyryl-CoA Dehydrogenase, subunit A, domain 2"/>
    <property type="match status" value="1"/>
</dbReference>
<dbReference type="InterPro" id="IPR013786">
    <property type="entry name" value="AcylCoA_DH/ox_N"/>
</dbReference>
<accession>A0A652KPW2</accession>
<dbReference type="Pfam" id="PF02771">
    <property type="entry name" value="Acyl-CoA_dh_N"/>
    <property type="match status" value="1"/>
</dbReference>
<keyword evidence="4 7" id="KW-0274">FAD</keyword>
<dbReference type="SUPFAM" id="SSF56645">
    <property type="entry name" value="Acyl-CoA dehydrogenase NM domain-like"/>
    <property type="match status" value="1"/>
</dbReference>
<dbReference type="Pfam" id="PF00441">
    <property type="entry name" value="Acyl-CoA_dh_1"/>
    <property type="match status" value="1"/>
</dbReference>
<dbReference type="Gene3D" id="1.10.540.10">
    <property type="entry name" value="Acyl-CoA dehydrogenase/oxidase, N-terminal domain"/>
    <property type="match status" value="1"/>
</dbReference>
<dbReference type="InterPro" id="IPR052033">
    <property type="entry name" value="Glutaryl-CoA_DH_mitochondrial"/>
</dbReference>
<evidence type="ECO:0000256" key="1">
    <source>
        <dbReference type="ARBA" id="ARBA00001974"/>
    </source>
</evidence>
<dbReference type="GO" id="GO:0046949">
    <property type="term" value="P:fatty-acyl-CoA biosynthetic process"/>
    <property type="evidence" value="ECO:0007669"/>
    <property type="project" value="TreeGrafter"/>
</dbReference>
<keyword evidence="3 7" id="KW-0285">Flavoprotein</keyword>
<proteinExistence type="inferred from homology"/>
<dbReference type="FunFam" id="2.40.110.10:FF:000002">
    <property type="entry name" value="Acyl-CoA dehydrogenase fadE12"/>
    <property type="match status" value="1"/>
</dbReference>
<feature type="compositionally biased region" description="Polar residues" evidence="8">
    <location>
        <begin position="1"/>
        <end position="15"/>
    </location>
</feature>
<evidence type="ECO:0000313" key="12">
    <source>
        <dbReference type="EMBL" id="TXS25048.1"/>
    </source>
</evidence>
<evidence type="ECO:0000259" key="11">
    <source>
        <dbReference type="Pfam" id="PF02771"/>
    </source>
</evidence>
<comment type="similarity">
    <text evidence="2 7">Belongs to the acyl-CoA dehydrogenase family.</text>
</comment>
<evidence type="ECO:0000256" key="5">
    <source>
        <dbReference type="ARBA" id="ARBA00022946"/>
    </source>
</evidence>
<feature type="domain" description="Acyl-CoA dehydrogenase/oxidase C-terminal" evidence="9">
    <location>
        <begin position="256"/>
        <end position="402"/>
    </location>
</feature>
<feature type="domain" description="Acyl-CoA oxidase/dehydrogenase middle" evidence="10">
    <location>
        <begin position="148"/>
        <end position="243"/>
    </location>
</feature>
<dbReference type="PANTHER" id="PTHR42807">
    <property type="entry name" value="GLUTARYL-COA DEHYDROGENASE, MITOCHONDRIAL"/>
    <property type="match status" value="1"/>
</dbReference>
<comment type="caution">
    <text evidence="12">The sequence shown here is derived from an EMBL/GenBank/DDBJ whole genome shotgun (WGS) entry which is preliminary data.</text>
</comment>
<feature type="region of interest" description="Disordered" evidence="8">
    <location>
        <begin position="1"/>
        <end position="25"/>
    </location>
</feature>
<dbReference type="InterPro" id="IPR009075">
    <property type="entry name" value="AcylCo_DH/oxidase_C"/>
</dbReference>
<dbReference type="PANTHER" id="PTHR42807:SF1">
    <property type="entry name" value="GLUTARYL-COA DEHYDROGENASE, MITOCHONDRIAL"/>
    <property type="match status" value="1"/>
</dbReference>
<feature type="domain" description="Acyl-CoA dehydrogenase/oxidase N-terminal" evidence="11">
    <location>
        <begin position="32"/>
        <end position="144"/>
    </location>
</feature>
<sequence>MSTTESAKPSGSPKSQPFDPGDPLGIDDLLDPEDLAIRDTVRTWAADRVLPHIAEWYENGELPGIRELARELGSLGALGMSLQGYGCAGASAVQYGLACLELEAADSGIRSLVSVQGSLAMYAIHRFGSEEQKQRWLPGMAAGETIGCFGLTEPDHGSDPAGMRTYAERDGDDWVLTGRKMWITNGSVAGVAVVWAQTDQADGGSGIRGFVVPTDTPGFSAPEIRHKWSLRASVTSELVLDGVRLPADAVLPGATGLRGPLSCLSHARYGIVWGAMGAARASFEAALDYAKSREQFGRPIGGFQLTQAKLADMALELHKGILLAHHLGRRMDAGRIRPEQVSFGKLNNVREAIEICRTSRTILGANGISLEYPVMRHATNLESVLTYEGTVEMHQLVLGKALTGLDAFR</sequence>
<evidence type="ECO:0000256" key="7">
    <source>
        <dbReference type="RuleBase" id="RU362125"/>
    </source>
</evidence>
<dbReference type="SUPFAM" id="SSF47203">
    <property type="entry name" value="Acyl-CoA dehydrogenase C-terminal domain-like"/>
    <property type="match status" value="1"/>
</dbReference>
<dbReference type="Pfam" id="PF02770">
    <property type="entry name" value="Acyl-CoA_dh_M"/>
    <property type="match status" value="1"/>
</dbReference>
<evidence type="ECO:0000256" key="2">
    <source>
        <dbReference type="ARBA" id="ARBA00009347"/>
    </source>
</evidence>
<evidence type="ECO:0000259" key="10">
    <source>
        <dbReference type="Pfam" id="PF02770"/>
    </source>
</evidence>
<organism evidence="12">
    <name type="scientific">Streptomyces sp. gb1(2016)</name>
    <dbReference type="NCBI Taxonomy" id="1828321"/>
    <lineage>
        <taxon>Bacteria</taxon>
        <taxon>Bacillati</taxon>
        <taxon>Actinomycetota</taxon>
        <taxon>Actinomycetes</taxon>
        <taxon>Kitasatosporales</taxon>
        <taxon>Streptomycetaceae</taxon>
        <taxon>Streptomyces</taxon>
    </lineage>
</organism>
<dbReference type="Gene3D" id="1.20.140.10">
    <property type="entry name" value="Butyryl-CoA Dehydrogenase, subunit A, domain 3"/>
    <property type="match status" value="1"/>
</dbReference>
<dbReference type="InterPro" id="IPR009100">
    <property type="entry name" value="AcylCoA_DH/oxidase_NM_dom_sf"/>
</dbReference>